<keyword evidence="3 4" id="KW-0975">Bacterial flagellum</keyword>
<feature type="domain" description="Flagellin C-terminal" evidence="6">
    <location>
        <begin position="417"/>
        <end position="502"/>
    </location>
</feature>
<reference evidence="7 8" key="1">
    <citation type="journal article" date="2014" name="Genome Announc.">
        <title>Draft genome sequences of the altered schaedler flora, a defined bacterial community from gnotobiotic mice.</title>
        <authorList>
            <person name="Wannemuehler M.J."/>
            <person name="Overstreet A.M."/>
            <person name="Ward D.V."/>
            <person name="Phillips G.J."/>
        </authorList>
    </citation>
    <scope>NUCLEOTIDE SEQUENCE [LARGE SCALE GENOMIC DNA]</scope>
    <source>
        <strain evidence="7 8">ASF492</strain>
    </source>
</reference>
<gene>
    <name evidence="7" type="ORF">C823_01433</name>
</gene>
<keyword evidence="8" id="KW-1185">Reference proteome</keyword>
<dbReference type="Gene3D" id="1.20.1330.10">
    <property type="entry name" value="f41 fragment of flagellin, N-terminal domain"/>
    <property type="match status" value="2"/>
</dbReference>
<dbReference type="PRINTS" id="PR00207">
    <property type="entry name" value="FLAGELLIN"/>
</dbReference>
<dbReference type="Pfam" id="PF00700">
    <property type="entry name" value="Flagellin_C"/>
    <property type="match status" value="1"/>
</dbReference>
<evidence type="ECO:0000313" key="7">
    <source>
        <dbReference type="EMBL" id="EMZ33015.1"/>
    </source>
</evidence>
<dbReference type="HOGENOM" id="CLU_011142_3_2_9"/>
<dbReference type="InterPro" id="IPR042187">
    <property type="entry name" value="Flagellin_C_sub2"/>
</dbReference>
<organism evidence="7 8">
    <name type="scientific">Eubacterium plexicaudatum ASF492</name>
    <dbReference type="NCBI Taxonomy" id="1235802"/>
    <lineage>
        <taxon>Bacteria</taxon>
        <taxon>Bacillati</taxon>
        <taxon>Bacillota</taxon>
        <taxon>Clostridia</taxon>
        <taxon>Eubacteriales</taxon>
        <taxon>Eubacteriaceae</taxon>
        <taxon>Eubacterium</taxon>
    </lineage>
</organism>
<dbReference type="InterPro" id="IPR001492">
    <property type="entry name" value="Flagellin"/>
</dbReference>
<dbReference type="SUPFAM" id="SSF64518">
    <property type="entry name" value="Phase 1 flagellin"/>
    <property type="match status" value="1"/>
</dbReference>
<evidence type="ECO:0000313" key="8">
    <source>
        <dbReference type="Proteomes" id="UP000012589"/>
    </source>
</evidence>
<keyword evidence="4" id="KW-0964">Secreted</keyword>
<accession>N2B3U6</accession>
<dbReference type="STRING" id="1235802.C823_01433"/>
<proteinExistence type="inferred from homology"/>
<evidence type="ECO:0000256" key="1">
    <source>
        <dbReference type="ARBA" id="ARBA00005709"/>
    </source>
</evidence>
<comment type="similarity">
    <text evidence="1 4">Belongs to the bacterial flagellin family.</text>
</comment>
<comment type="subcellular location">
    <subcellularLocation>
        <location evidence="4">Secreted</location>
    </subcellularLocation>
    <subcellularLocation>
        <location evidence="4">Bacterial flagellum</location>
    </subcellularLocation>
</comment>
<protein>
    <recommendedName>
        <fullName evidence="2 4">Flagellin</fullName>
    </recommendedName>
</protein>
<dbReference type="Proteomes" id="UP000012589">
    <property type="component" value="Unassembled WGS sequence"/>
</dbReference>
<evidence type="ECO:0000256" key="3">
    <source>
        <dbReference type="ARBA" id="ARBA00023143"/>
    </source>
</evidence>
<dbReference type="GO" id="GO:0005576">
    <property type="term" value="C:extracellular region"/>
    <property type="evidence" value="ECO:0007669"/>
    <property type="project" value="UniProtKB-SubCell"/>
</dbReference>
<sequence>MKINQNLSAVIVNDQLKRNETSLSASVERLSSGLKFINAKDNPSGMAISFKMQAQINGLNRASLNATDGSSMVETVDDAIGQMTEVLQRMRELCVQAANDTNTPEDLKAVQKEIVQLKEEVDRISSDTEYNGQKLLDGTLDRRTYVTDQNQNSMFEKINNVIISDEVPADFYNMNITQAPAHEVVLGGAGAGGATVTAAQAGVVTINGVSVEIKEGMTPGQVYEAIREGGEKGRVKVFPTTGNTTVLGPDNLDRQGYDEKTTGYTAFSDQLAFVSEDYGPDKVSVTCNNPDLENLLGLSAPNTIPGKDVKVEIDSITANQNYTGQSVVKNEGDRVIITDKSGFQISCDIRGDILIENGGVIGNKEITMETTDIGTLQLQIGANKDQELPVRVPVLNTQTLYIDDLDVTEKNGGSRGITMADEAISVVSAARSKMGAYENRLDYAISSLDASEENMTNAISRLGDVDMAEEMTVYTNKNVLTQASISVLAQANDLPQQVLSLLQ</sequence>
<feature type="domain" description="Flagellin N-terminal" evidence="5">
    <location>
        <begin position="3"/>
        <end position="139"/>
    </location>
</feature>
<dbReference type="PANTHER" id="PTHR42792">
    <property type="entry name" value="FLAGELLIN"/>
    <property type="match status" value="1"/>
</dbReference>
<dbReference type="PANTHER" id="PTHR42792:SF2">
    <property type="entry name" value="FLAGELLIN"/>
    <property type="match status" value="1"/>
</dbReference>
<comment type="function">
    <text evidence="4">Flagellin is the subunit protein which polymerizes to form the filaments of bacterial flagella.</text>
</comment>
<dbReference type="AlphaFoldDB" id="N2B3U6"/>
<evidence type="ECO:0000256" key="2">
    <source>
        <dbReference type="ARBA" id="ARBA00020110"/>
    </source>
</evidence>
<dbReference type="OrthoDB" id="9796789at2"/>
<evidence type="ECO:0000259" key="6">
    <source>
        <dbReference type="Pfam" id="PF00700"/>
    </source>
</evidence>
<name>N2B3U6_9FIRM</name>
<dbReference type="Gene3D" id="6.10.10.10">
    <property type="entry name" value="Flagellar export chaperone, C-terminal domain"/>
    <property type="match status" value="1"/>
</dbReference>
<dbReference type="InterPro" id="IPR046358">
    <property type="entry name" value="Flagellin_C"/>
</dbReference>
<dbReference type="PATRIC" id="fig|1235802.3.peg.1522"/>
<dbReference type="InterPro" id="IPR001029">
    <property type="entry name" value="Flagellin_N"/>
</dbReference>
<comment type="caution">
    <text evidence="7">The sequence shown here is derived from an EMBL/GenBank/DDBJ whole genome shotgun (WGS) entry which is preliminary data.</text>
</comment>
<dbReference type="GO" id="GO:0009288">
    <property type="term" value="C:bacterial-type flagellum"/>
    <property type="evidence" value="ECO:0007669"/>
    <property type="project" value="UniProtKB-SubCell"/>
</dbReference>
<dbReference type="EMBL" id="AQFT01000041">
    <property type="protein sequence ID" value="EMZ33015.1"/>
    <property type="molecule type" value="Genomic_DNA"/>
</dbReference>
<dbReference type="Pfam" id="PF00669">
    <property type="entry name" value="Flagellin_N"/>
    <property type="match status" value="1"/>
</dbReference>
<evidence type="ECO:0000256" key="4">
    <source>
        <dbReference type="RuleBase" id="RU362073"/>
    </source>
</evidence>
<evidence type="ECO:0000259" key="5">
    <source>
        <dbReference type="Pfam" id="PF00669"/>
    </source>
</evidence>
<dbReference type="GO" id="GO:0005198">
    <property type="term" value="F:structural molecule activity"/>
    <property type="evidence" value="ECO:0007669"/>
    <property type="project" value="UniProtKB-UniRule"/>
</dbReference>
<dbReference type="eggNOG" id="COG1344">
    <property type="taxonomic scope" value="Bacteria"/>
</dbReference>